<dbReference type="Pfam" id="PF02224">
    <property type="entry name" value="Cytidylate_kin"/>
    <property type="match status" value="1"/>
</dbReference>
<keyword evidence="6 9" id="KW-0067">ATP-binding</keyword>
<evidence type="ECO:0000256" key="1">
    <source>
        <dbReference type="ARBA" id="ARBA00009427"/>
    </source>
</evidence>
<evidence type="ECO:0000256" key="6">
    <source>
        <dbReference type="ARBA" id="ARBA00022840"/>
    </source>
</evidence>
<evidence type="ECO:0000256" key="5">
    <source>
        <dbReference type="ARBA" id="ARBA00022777"/>
    </source>
</evidence>
<comment type="subcellular location">
    <subcellularLocation>
        <location evidence="9">Cytoplasm</location>
    </subcellularLocation>
</comment>
<evidence type="ECO:0000256" key="3">
    <source>
        <dbReference type="ARBA" id="ARBA00022679"/>
    </source>
</evidence>
<dbReference type="NCBIfam" id="TIGR00017">
    <property type="entry name" value="cmk"/>
    <property type="match status" value="1"/>
</dbReference>
<dbReference type="PANTHER" id="PTHR21299">
    <property type="entry name" value="CYTIDYLATE KINASE/PANTOATE-BETA-ALANINE LIGASE"/>
    <property type="match status" value="1"/>
</dbReference>
<dbReference type="CDD" id="cd02020">
    <property type="entry name" value="CMPK"/>
    <property type="match status" value="1"/>
</dbReference>
<evidence type="ECO:0000256" key="7">
    <source>
        <dbReference type="ARBA" id="ARBA00047615"/>
    </source>
</evidence>
<dbReference type="RefSeq" id="WP_373290660.1">
    <property type="nucleotide sequence ID" value="NZ_BMLW01000005.1"/>
</dbReference>
<evidence type="ECO:0000313" key="11">
    <source>
        <dbReference type="EMBL" id="GGP10447.1"/>
    </source>
</evidence>
<evidence type="ECO:0000256" key="2">
    <source>
        <dbReference type="ARBA" id="ARBA00022490"/>
    </source>
</evidence>
<accession>A0ABQ2NTY7</accession>
<feature type="binding site" evidence="9">
    <location>
        <begin position="10"/>
        <end position="18"/>
    </location>
    <ligand>
        <name>ATP</name>
        <dbReference type="ChEBI" id="CHEBI:30616"/>
    </ligand>
</feature>
<keyword evidence="3 9" id="KW-0808">Transferase</keyword>
<dbReference type="EC" id="2.7.4.25" evidence="9"/>
<protein>
    <recommendedName>
        <fullName evidence="9">Cytidylate kinase</fullName>
        <shortName evidence="9">CK</shortName>
        <ecNumber evidence="9">2.7.4.25</ecNumber>
    </recommendedName>
    <alternativeName>
        <fullName evidence="9">Cytidine monophosphate kinase</fullName>
        <shortName evidence="9">CMP kinase</shortName>
    </alternativeName>
</protein>
<reference evidence="12" key="1">
    <citation type="journal article" date="2019" name="Int. J. Syst. Evol. Microbiol.">
        <title>The Global Catalogue of Microorganisms (GCM) 10K type strain sequencing project: providing services to taxonomists for standard genome sequencing and annotation.</title>
        <authorList>
            <consortium name="The Broad Institute Genomics Platform"/>
            <consortium name="The Broad Institute Genome Sequencing Center for Infectious Disease"/>
            <person name="Wu L."/>
            <person name="Ma J."/>
        </authorList>
    </citation>
    <scope>NUCLEOTIDE SEQUENCE [LARGE SCALE GENOMIC DNA]</scope>
    <source>
        <strain evidence="12">CGMCC 1.7693</strain>
    </source>
</reference>
<keyword evidence="12" id="KW-1185">Reference proteome</keyword>
<dbReference type="Gene3D" id="3.40.50.300">
    <property type="entry name" value="P-loop containing nucleotide triphosphate hydrolases"/>
    <property type="match status" value="1"/>
</dbReference>
<keyword evidence="4 9" id="KW-0547">Nucleotide-binding</keyword>
<evidence type="ECO:0000256" key="9">
    <source>
        <dbReference type="HAMAP-Rule" id="MF_00238"/>
    </source>
</evidence>
<keyword evidence="2 9" id="KW-0963">Cytoplasm</keyword>
<evidence type="ECO:0000259" key="10">
    <source>
        <dbReference type="Pfam" id="PF02224"/>
    </source>
</evidence>
<dbReference type="PANTHER" id="PTHR21299:SF2">
    <property type="entry name" value="CYTIDYLATE KINASE"/>
    <property type="match status" value="1"/>
</dbReference>
<comment type="catalytic activity">
    <reaction evidence="7 9">
        <text>dCMP + ATP = dCDP + ADP</text>
        <dbReference type="Rhea" id="RHEA:25094"/>
        <dbReference type="ChEBI" id="CHEBI:30616"/>
        <dbReference type="ChEBI" id="CHEBI:57566"/>
        <dbReference type="ChEBI" id="CHEBI:58593"/>
        <dbReference type="ChEBI" id="CHEBI:456216"/>
        <dbReference type="EC" id="2.7.4.25"/>
    </reaction>
</comment>
<gene>
    <name evidence="9 11" type="primary">cmk</name>
    <name evidence="11" type="ORF">GCM10011346_18610</name>
</gene>
<dbReference type="HAMAP" id="MF_00238">
    <property type="entry name" value="Cytidyl_kinase_type1"/>
    <property type="match status" value="1"/>
</dbReference>
<name>A0ABQ2NTY7_9BACI</name>
<dbReference type="Proteomes" id="UP000641206">
    <property type="component" value="Unassembled WGS sequence"/>
</dbReference>
<dbReference type="InterPro" id="IPR027417">
    <property type="entry name" value="P-loop_NTPase"/>
</dbReference>
<keyword evidence="5 9" id="KW-0418">Kinase</keyword>
<feature type="domain" description="Cytidylate kinase" evidence="10">
    <location>
        <begin position="6"/>
        <end position="218"/>
    </location>
</feature>
<evidence type="ECO:0000313" key="12">
    <source>
        <dbReference type="Proteomes" id="UP000641206"/>
    </source>
</evidence>
<sequence>MDSISIAIDGPAAAGKSTVAKQIAKKLGIIYIDTGAMYRALTFQVLQENIDPEDEKAVMEILNKIDIQLVQQEDGQHVLIDGRDVTEVIRYPDVTASVSAIAKHPAVRKNMVSAQQDLAKDHSVVMDGRDIGSQVLPDADVKIFLIASVAERAKRRFEENKQKGIPADLHTLEKEIEKRDELDSTREASPLVKAEDAIELDTTSLSIDDVTEKILEICQPFIKKLDIR</sequence>
<proteinExistence type="inferred from homology"/>
<evidence type="ECO:0000256" key="8">
    <source>
        <dbReference type="ARBA" id="ARBA00048478"/>
    </source>
</evidence>
<dbReference type="SUPFAM" id="SSF52540">
    <property type="entry name" value="P-loop containing nucleoside triphosphate hydrolases"/>
    <property type="match status" value="1"/>
</dbReference>
<evidence type="ECO:0000256" key="4">
    <source>
        <dbReference type="ARBA" id="ARBA00022741"/>
    </source>
</evidence>
<dbReference type="EMBL" id="BMLW01000005">
    <property type="protein sequence ID" value="GGP10447.1"/>
    <property type="molecule type" value="Genomic_DNA"/>
</dbReference>
<dbReference type="InterPro" id="IPR003136">
    <property type="entry name" value="Cytidylate_kin"/>
</dbReference>
<comment type="similarity">
    <text evidence="1 9">Belongs to the cytidylate kinase family. Type 1 subfamily.</text>
</comment>
<comment type="caution">
    <text evidence="11">The sequence shown here is derived from an EMBL/GenBank/DDBJ whole genome shotgun (WGS) entry which is preliminary data.</text>
</comment>
<dbReference type="InterPro" id="IPR011994">
    <property type="entry name" value="Cytidylate_kinase_dom"/>
</dbReference>
<organism evidence="11 12">
    <name type="scientific">Oceanobacillus neutriphilus</name>
    <dbReference type="NCBI Taxonomy" id="531815"/>
    <lineage>
        <taxon>Bacteria</taxon>
        <taxon>Bacillati</taxon>
        <taxon>Bacillota</taxon>
        <taxon>Bacilli</taxon>
        <taxon>Bacillales</taxon>
        <taxon>Bacillaceae</taxon>
        <taxon>Oceanobacillus</taxon>
    </lineage>
</organism>
<dbReference type="GO" id="GO:0016301">
    <property type="term" value="F:kinase activity"/>
    <property type="evidence" value="ECO:0007669"/>
    <property type="project" value="UniProtKB-KW"/>
</dbReference>
<comment type="catalytic activity">
    <reaction evidence="8 9">
        <text>CMP + ATP = CDP + ADP</text>
        <dbReference type="Rhea" id="RHEA:11600"/>
        <dbReference type="ChEBI" id="CHEBI:30616"/>
        <dbReference type="ChEBI" id="CHEBI:58069"/>
        <dbReference type="ChEBI" id="CHEBI:60377"/>
        <dbReference type="ChEBI" id="CHEBI:456216"/>
        <dbReference type="EC" id="2.7.4.25"/>
    </reaction>
</comment>